<proteinExistence type="predicted"/>
<comment type="caution">
    <text evidence="2">The sequence shown here is derived from an EMBL/GenBank/DDBJ whole genome shotgun (WGS) entry which is preliminary data.</text>
</comment>
<reference evidence="2 3" key="2">
    <citation type="submission" date="2019-01" db="EMBL/GenBank/DDBJ databases">
        <title>The decoding of complex shrimp genome reveals the adaptation for benthos swimmer, frequently molting mechanism and breeding impact on genome.</title>
        <authorList>
            <person name="Sun Y."/>
            <person name="Gao Y."/>
            <person name="Yu Y."/>
        </authorList>
    </citation>
    <scope>NUCLEOTIDE SEQUENCE [LARGE SCALE GENOMIC DNA]</scope>
    <source>
        <tissue evidence="2">Muscle</tissue>
    </source>
</reference>
<gene>
    <name evidence="2" type="ORF">C7M84_001733</name>
</gene>
<evidence type="ECO:0000256" key="1">
    <source>
        <dbReference type="SAM" id="MobiDB-lite"/>
    </source>
</evidence>
<feature type="compositionally biased region" description="Polar residues" evidence="1">
    <location>
        <begin position="204"/>
        <end position="217"/>
    </location>
</feature>
<dbReference type="Proteomes" id="UP000283509">
    <property type="component" value="Unassembled WGS sequence"/>
</dbReference>
<keyword evidence="3" id="KW-1185">Reference proteome</keyword>
<protein>
    <submittedName>
        <fullName evidence="2">Uncharacterized protein</fullName>
    </submittedName>
</protein>
<feature type="region of interest" description="Disordered" evidence="1">
    <location>
        <begin position="395"/>
        <end position="424"/>
    </location>
</feature>
<feature type="compositionally biased region" description="Polar residues" evidence="1">
    <location>
        <begin position="1"/>
        <end position="17"/>
    </location>
</feature>
<feature type="compositionally biased region" description="Basic residues" evidence="1">
    <location>
        <begin position="325"/>
        <end position="334"/>
    </location>
</feature>
<feature type="region of interest" description="Disordered" evidence="1">
    <location>
        <begin position="137"/>
        <end position="174"/>
    </location>
</feature>
<reference evidence="2 3" key="1">
    <citation type="submission" date="2018-04" db="EMBL/GenBank/DDBJ databases">
        <authorList>
            <person name="Zhang X."/>
            <person name="Yuan J."/>
            <person name="Li F."/>
            <person name="Xiang J."/>
        </authorList>
    </citation>
    <scope>NUCLEOTIDE SEQUENCE [LARGE SCALE GENOMIC DNA]</scope>
    <source>
        <tissue evidence="2">Muscle</tissue>
    </source>
</reference>
<feature type="compositionally biased region" description="Basic residues" evidence="1">
    <location>
        <begin position="296"/>
        <end position="310"/>
    </location>
</feature>
<feature type="compositionally biased region" description="Polar residues" evidence="1">
    <location>
        <begin position="62"/>
        <end position="76"/>
    </location>
</feature>
<feature type="compositionally biased region" description="Basic and acidic residues" evidence="1">
    <location>
        <begin position="139"/>
        <end position="153"/>
    </location>
</feature>
<accession>A0A3R7ML01</accession>
<dbReference type="EMBL" id="QCYY01001228">
    <property type="protein sequence ID" value="ROT79538.1"/>
    <property type="molecule type" value="Genomic_DNA"/>
</dbReference>
<name>A0A3R7ML01_PENVA</name>
<feature type="region of interest" description="Disordered" evidence="1">
    <location>
        <begin position="204"/>
        <end position="371"/>
    </location>
</feature>
<evidence type="ECO:0000313" key="2">
    <source>
        <dbReference type="EMBL" id="ROT79538.1"/>
    </source>
</evidence>
<organism evidence="2 3">
    <name type="scientific">Penaeus vannamei</name>
    <name type="common">Whiteleg shrimp</name>
    <name type="synonym">Litopenaeus vannamei</name>
    <dbReference type="NCBI Taxonomy" id="6689"/>
    <lineage>
        <taxon>Eukaryota</taxon>
        <taxon>Metazoa</taxon>
        <taxon>Ecdysozoa</taxon>
        <taxon>Arthropoda</taxon>
        <taxon>Crustacea</taxon>
        <taxon>Multicrustacea</taxon>
        <taxon>Malacostraca</taxon>
        <taxon>Eumalacostraca</taxon>
        <taxon>Eucarida</taxon>
        <taxon>Decapoda</taxon>
        <taxon>Dendrobranchiata</taxon>
        <taxon>Penaeoidea</taxon>
        <taxon>Penaeidae</taxon>
        <taxon>Penaeus</taxon>
    </lineage>
</organism>
<feature type="region of interest" description="Disordered" evidence="1">
    <location>
        <begin position="1"/>
        <end position="124"/>
    </location>
</feature>
<evidence type="ECO:0000313" key="3">
    <source>
        <dbReference type="Proteomes" id="UP000283509"/>
    </source>
</evidence>
<feature type="compositionally biased region" description="Basic and acidic residues" evidence="1">
    <location>
        <begin position="92"/>
        <end position="123"/>
    </location>
</feature>
<sequence>MSPIQPSQAYTPQSPGDTHTEDTHQVIQTSPETTHAKSPDDTPVGTRTAVSPRHTRTDTHQSPRQTPEITHTQVTRSRTETTHVRARVTRRATGDTHTSHQTHRDYAHWRESPKTRNTAEDTCTHPVNQKHTRYTTHTVTRDTHKTRDTRTDQSPDTAQTHTTHHQHNQNTHPSVVTRHTRWIYHHTSHQTQPENYLHSAVHQTHTETNTHCSQTRQTPEEHKHAVSTRCHRARDTLSRKRSRQSPSVTRLRKSNPDTPETHTGQSHRHTRRHATAEYTDTLDRHTRTQSPVPRWRQQHHQLTRHNRRHTPPVTRHTGSEDTHKCTKTHAKSTHGSHQTRTAVTRHTKTTAQASHQTHQRHTPVTRHERRGDTHPAINQRISADMTIHRHHAEKRHALAVSVQTHREHTPPQSPAHDQSPRHTP</sequence>
<dbReference type="AlphaFoldDB" id="A0A3R7ML01"/>